<dbReference type="PANTHER" id="PTHR30040:SF2">
    <property type="entry name" value="FAD:PROTEIN FMN TRANSFERASE"/>
    <property type="match status" value="1"/>
</dbReference>
<comment type="cofactor">
    <cofactor evidence="11">
        <name>Mg(2+)</name>
        <dbReference type="ChEBI" id="CHEBI:18420"/>
    </cofactor>
    <cofactor evidence="11">
        <name>Mn(2+)</name>
        <dbReference type="ChEBI" id="CHEBI:29035"/>
    </cofactor>
    <text evidence="11">Magnesium. Can also use manganese.</text>
</comment>
<comment type="caution">
    <text evidence="12">The sequence shown here is derived from an EMBL/GenBank/DDBJ whole genome shotgun (WGS) entry which is preliminary data.</text>
</comment>
<evidence type="ECO:0000256" key="11">
    <source>
        <dbReference type="PIRSR" id="PIRSR006268-2"/>
    </source>
</evidence>
<feature type="binding site" evidence="11">
    <location>
        <position position="266"/>
    </location>
    <ligand>
        <name>Mg(2+)</name>
        <dbReference type="ChEBI" id="CHEBI:18420"/>
    </ligand>
</feature>
<dbReference type="Proteomes" id="UP000010121">
    <property type="component" value="Unassembled WGS sequence"/>
</dbReference>
<comment type="similarity">
    <text evidence="10">Belongs to the ApbE family.</text>
</comment>
<dbReference type="InterPro" id="IPR024932">
    <property type="entry name" value="ApbE"/>
</dbReference>
<evidence type="ECO:0000256" key="7">
    <source>
        <dbReference type="ARBA" id="ARBA00022842"/>
    </source>
</evidence>
<dbReference type="AlphaFoldDB" id="C8RZQ2"/>
<keyword evidence="6 10" id="KW-0274">FAD</keyword>
<evidence type="ECO:0000256" key="6">
    <source>
        <dbReference type="ARBA" id="ARBA00022827"/>
    </source>
</evidence>
<keyword evidence="5 10" id="KW-0479">Metal-binding</keyword>
<keyword evidence="3 10" id="KW-0285">Flavoprotein</keyword>
<dbReference type="PANTHER" id="PTHR30040">
    <property type="entry name" value="THIAMINE BIOSYNTHESIS LIPOPROTEIN APBE"/>
    <property type="match status" value="1"/>
</dbReference>
<sequence length="306" mass="31645">MSIDLITLNGPTMGTRWTLRLAPPAGLDLGALTDACAAAMARIEAQMSTWQPGSDLMRFNAAAVGEWQALPADLLVVLAAGLQIGRDSDGVFDIGVGALVRAWGFGPAQGRADPARIKALIGQRLATASALELDMAGGRARKLAAVDLDLSGIAKGFAADVLAGVAQGFGLTDVLAGLDGEVVARGHRPDGRPWAVALEEPLRGSRTVRGVIELTDRAVATSGDYRHFVQVGAGYLAHSMNPRLGGPAQNRLASVSVLAENCMTADAWATVLLVLGEDAGPALARARGIEAIFLVRDGAVLAEIVT</sequence>
<evidence type="ECO:0000256" key="9">
    <source>
        <dbReference type="ARBA" id="ARBA00048540"/>
    </source>
</evidence>
<protein>
    <recommendedName>
        <fullName evidence="2 10">FAD:protein FMN transferase</fullName>
        <ecNumber evidence="1 10">2.7.1.180</ecNumber>
    </recommendedName>
    <alternativeName>
        <fullName evidence="8 10">Flavin transferase</fullName>
    </alternativeName>
</protein>
<dbReference type="PIRSF" id="PIRSF006268">
    <property type="entry name" value="ApbE"/>
    <property type="match status" value="1"/>
</dbReference>
<evidence type="ECO:0000256" key="5">
    <source>
        <dbReference type="ARBA" id="ARBA00022723"/>
    </source>
</evidence>
<dbReference type="EC" id="2.7.1.180" evidence="1 10"/>
<dbReference type="STRING" id="371731.Rsw2DRAFT_1280"/>
<dbReference type="SUPFAM" id="SSF143631">
    <property type="entry name" value="ApbE-like"/>
    <property type="match status" value="1"/>
</dbReference>
<dbReference type="GO" id="GO:0016740">
    <property type="term" value="F:transferase activity"/>
    <property type="evidence" value="ECO:0007669"/>
    <property type="project" value="UniProtKB-UniRule"/>
</dbReference>
<organism evidence="12 13">
    <name type="scientific">Rhodobacter ferrooxidans</name>
    <dbReference type="NCBI Taxonomy" id="371731"/>
    <lineage>
        <taxon>Bacteria</taxon>
        <taxon>Pseudomonadati</taxon>
        <taxon>Pseudomonadota</taxon>
        <taxon>Alphaproteobacteria</taxon>
        <taxon>Rhodobacterales</taxon>
        <taxon>Rhodobacter group</taxon>
        <taxon>Rhodobacter</taxon>
    </lineage>
</organism>
<evidence type="ECO:0000313" key="12">
    <source>
        <dbReference type="EMBL" id="EEW25849.1"/>
    </source>
</evidence>
<dbReference type="EMBL" id="ACYY01000006">
    <property type="protein sequence ID" value="EEW25849.1"/>
    <property type="molecule type" value="Genomic_DNA"/>
</dbReference>
<evidence type="ECO:0000256" key="2">
    <source>
        <dbReference type="ARBA" id="ARBA00016337"/>
    </source>
</evidence>
<evidence type="ECO:0000256" key="3">
    <source>
        <dbReference type="ARBA" id="ARBA00022630"/>
    </source>
</evidence>
<dbReference type="RefSeq" id="WP_008029200.1">
    <property type="nucleotide sequence ID" value="NZ_ACYY01000006.1"/>
</dbReference>
<feature type="binding site" evidence="11">
    <location>
        <position position="152"/>
    </location>
    <ligand>
        <name>Mg(2+)</name>
        <dbReference type="ChEBI" id="CHEBI:18420"/>
    </ligand>
</feature>
<comment type="catalytic activity">
    <reaction evidence="9 10">
        <text>L-threonyl-[protein] + FAD = FMN-L-threonyl-[protein] + AMP + H(+)</text>
        <dbReference type="Rhea" id="RHEA:36847"/>
        <dbReference type="Rhea" id="RHEA-COMP:11060"/>
        <dbReference type="Rhea" id="RHEA-COMP:11061"/>
        <dbReference type="ChEBI" id="CHEBI:15378"/>
        <dbReference type="ChEBI" id="CHEBI:30013"/>
        <dbReference type="ChEBI" id="CHEBI:57692"/>
        <dbReference type="ChEBI" id="CHEBI:74257"/>
        <dbReference type="ChEBI" id="CHEBI:456215"/>
        <dbReference type="EC" id="2.7.1.180"/>
    </reaction>
</comment>
<evidence type="ECO:0000256" key="1">
    <source>
        <dbReference type="ARBA" id="ARBA00011955"/>
    </source>
</evidence>
<accession>C8RZQ2</accession>
<evidence type="ECO:0000256" key="8">
    <source>
        <dbReference type="ARBA" id="ARBA00031306"/>
    </source>
</evidence>
<keyword evidence="7 10" id="KW-0460">Magnesium</keyword>
<proteinExistence type="inferred from homology"/>
<evidence type="ECO:0000256" key="4">
    <source>
        <dbReference type="ARBA" id="ARBA00022679"/>
    </source>
</evidence>
<gene>
    <name evidence="12" type="ORF">Rsw2DRAFT_1280</name>
</gene>
<evidence type="ECO:0000256" key="10">
    <source>
        <dbReference type="PIRNR" id="PIRNR006268"/>
    </source>
</evidence>
<dbReference type="Pfam" id="PF02424">
    <property type="entry name" value="ApbE"/>
    <property type="match status" value="1"/>
</dbReference>
<keyword evidence="12" id="KW-0449">Lipoprotein</keyword>
<dbReference type="InterPro" id="IPR003374">
    <property type="entry name" value="ApbE-like_sf"/>
</dbReference>
<dbReference type="GO" id="GO:0046872">
    <property type="term" value="F:metal ion binding"/>
    <property type="evidence" value="ECO:0007669"/>
    <property type="project" value="UniProtKB-UniRule"/>
</dbReference>
<keyword evidence="13" id="KW-1185">Reference proteome</keyword>
<name>C8RZQ2_9RHOB</name>
<keyword evidence="4 10" id="KW-0808">Transferase</keyword>
<evidence type="ECO:0000313" key="13">
    <source>
        <dbReference type="Proteomes" id="UP000010121"/>
    </source>
</evidence>
<dbReference type="Gene3D" id="3.10.520.10">
    <property type="entry name" value="ApbE-like domains"/>
    <property type="match status" value="1"/>
</dbReference>
<reference evidence="12 13" key="1">
    <citation type="submission" date="2009-08" db="EMBL/GenBank/DDBJ databases">
        <title>The draft genome of Rhodobacter sp. SW2.</title>
        <authorList>
            <consortium name="US DOE Joint Genome Institute (JGI-PGF)"/>
            <person name="Lucas S."/>
            <person name="Copeland A."/>
            <person name="Lapidus A."/>
            <person name="Glavina del Rio T."/>
            <person name="Tice H."/>
            <person name="Bruce D."/>
            <person name="Goodwin L."/>
            <person name="Pitluck S."/>
            <person name="Larimer F."/>
            <person name="Land M.L."/>
            <person name="Hauser L."/>
            <person name="Emerson D."/>
        </authorList>
    </citation>
    <scope>NUCLEOTIDE SEQUENCE [LARGE SCALE GENOMIC DNA]</scope>
    <source>
        <strain evidence="12 13">SW2</strain>
    </source>
</reference>
<feature type="binding site" evidence="11">
    <location>
        <position position="270"/>
    </location>
    <ligand>
        <name>Mg(2+)</name>
        <dbReference type="ChEBI" id="CHEBI:18420"/>
    </ligand>
</feature>
<dbReference type="eggNOG" id="COG1477">
    <property type="taxonomic scope" value="Bacteria"/>
</dbReference>